<dbReference type="SUPFAM" id="SSF48371">
    <property type="entry name" value="ARM repeat"/>
    <property type="match status" value="1"/>
</dbReference>
<dbReference type="VEuPathDB" id="VectorBase:SSCA004479"/>
<dbReference type="InterPro" id="IPR016024">
    <property type="entry name" value="ARM-type_fold"/>
</dbReference>
<gene>
    <name evidence="1" type="ORF">QR98_0050830</name>
</gene>
<dbReference type="Gene3D" id="1.25.40.180">
    <property type="match status" value="1"/>
</dbReference>
<evidence type="ECO:0000313" key="1">
    <source>
        <dbReference type="EMBL" id="KPM06606.1"/>
    </source>
</evidence>
<name>A0A132A6J9_SARSC</name>
<organism evidence="1 2">
    <name type="scientific">Sarcoptes scabiei</name>
    <name type="common">Itch mite</name>
    <name type="synonym">Acarus scabiei</name>
    <dbReference type="NCBI Taxonomy" id="52283"/>
    <lineage>
        <taxon>Eukaryota</taxon>
        <taxon>Metazoa</taxon>
        <taxon>Ecdysozoa</taxon>
        <taxon>Arthropoda</taxon>
        <taxon>Chelicerata</taxon>
        <taxon>Arachnida</taxon>
        <taxon>Acari</taxon>
        <taxon>Acariformes</taxon>
        <taxon>Sarcoptiformes</taxon>
        <taxon>Astigmata</taxon>
        <taxon>Psoroptidia</taxon>
        <taxon>Sarcoptoidea</taxon>
        <taxon>Sarcoptidae</taxon>
        <taxon>Sarcoptinae</taxon>
        <taxon>Sarcoptes</taxon>
    </lineage>
</organism>
<dbReference type="OrthoDB" id="565552at2759"/>
<proteinExistence type="predicted"/>
<sequence>MEKSKTSDALRSNSGKYQFLDETSTGTFFLALENVSKEYVGLIKKALKKNTCVSLNMTQLLQIIRILCNKVLEKPTNATVVAKACLEIHHNQQSNVKHLGEHKFRFLESLANCLREWFNERDKLRFTTGDGPPIYFF</sequence>
<protein>
    <submittedName>
        <fullName evidence="1">Uncharacterized protein</fullName>
    </submittedName>
</protein>
<dbReference type="AlphaFoldDB" id="A0A132A6J9"/>
<comment type="caution">
    <text evidence="1">The sequence shown here is derived from an EMBL/GenBank/DDBJ whole genome shotgun (WGS) entry which is preliminary data.</text>
</comment>
<dbReference type="Proteomes" id="UP000616769">
    <property type="component" value="Unassembled WGS sequence"/>
</dbReference>
<dbReference type="EMBL" id="JXLN01010986">
    <property type="protein sequence ID" value="KPM06606.1"/>
    <property type="molecule type" value="Genomic_DNA"/>
</dbReference>
<evidence type="ECO:0000313" key="2">
    <source>
        <dbReference type="Proteomes" id="UP000616769"/>
    </source>
</evidence>
<reference evidence="1 2" key="1">
    <citation type="journal article" date="2015" name="Parasit. Vectors">
        <title>Draft genome of the scabies mite.</title>
        <authorList>
            <person name="Rider S.D.Jr."/>
            <person name="Morgan M.S."/>
            <person name="Arlian L.G."/>
        </authorList>
    </citation>
    <scope>NUCLEOTIDE SEQUENCE [LARGE SCALE GENOMIC DNA]</scope>
    <source>
        <strain evidence="1">Arlian Lab</strain>
    </source>
</reference>
<accession>A0A132A6J9</accession>